<reference evidence="5 6" key="1">
    <citation type="submission" date="2011-10" db="EMBL/GenBank/DDBJ databases">
        <title>The Noncontiguous Finished genome of Thermanaerovibrio velox DSM 12556.</title>
        <authorList>
            <consortium name="US DOE Joint Genome Institute (JGI-PGF)"/>
            <person name="Lucas S."/>
            <person name="Copeland A."/>
            <person name="Lapidus A."/>
            <person name="Glavina del Rio T."/>
            <person name="Dalin E."/>
            <person name="Tice H."/>
            <person name="Bruce D."/>
            <person name="Goodwin L."/>
            <person name="Pitluck S."/>
            <person name="Peters L."/>
            <person name="Mikhailova N."/>
            <person name="Teshima H."/>
            <person name="Kyrpides N."/>
            <person name="Mavromatis K."/>
            <person name="Ivanova N."/>
            <person name="Markowitz V."/>
            <person name="Cheng J.-F."/>
            <person name="Hugenholtz P."/>
            <person name="Woyke T."/>
            <person name="Wu D."/>
            <person name="Spring S."/>
            <person name="Brambilla E.-M."/>
            <person name="Klenk H.-P."/>
            <person name="Eisen J.A."/>
        </authorList>
    </citation>
    <scope>NUCLEOTIDE SEQUENCE [LARGE SCALE GENOMIC DNA]</scope>
    <source>
        <strain evidence="5 6">DSM 12556</strain>
    </source>
</reference>
<dbReference type="PROSITE" id="PS51202">
    <property type="entry name" value="RCK_C"/>
    <property type="match status" value="1"/>
</dbReference>
<evidence type="ECO:0000256" key="1">
    <source>
        <dbReference type="ARBA" id="ARBA00004651"/>
    </source>
</evidence>
<dbReference type="GO" id="GO:0006813">
    <property type="term" value="P:potassium ion transport"/>
    <property type="evidence" value="ECO:0007669"/>
    <property type="project" value="InterPro"/>
</dbReference>
<accession>H0UMZ1</accession>
<dbReference type="InterPro" id="IPR050721">
    <property type="entry name" value="Trk_Ktr_HKT_K-transport"/>
</dbReference>
<dbReference type="HOGENOM" id="CLU_050982_0_1_0"/>
<dbReference type="eggNOG" id="COG1226">
    <property type="taxonomic scope" value="Bacteria"/>
</dbReference>
<dbReference type="eggNOG" id="COG0490">
    <property type="taxonomic scope" value="Bacteria"/>
</dbReference>
<comment type="subcellular location">
    <subcellularLocation>
        <location evidence="1">Cell membrane</location>
        <topology evidence="1">Multi-pass membrane protein</topology>
    </subcellularLocation>
</comment>
<dbReference type="PANTHER" id="PTHR43833">
    <property type="entry name" value="POTASSIUM CHANNEL PROTEIN 2-RELATED-RELATED"/>
    <property type="match status" value="1"/>
</dbReference>
<evidence type="ECO:0000313" key="5">
    <source>
        <dbReference type="EMBL" id="EHM09270.1"/>
    </source>
</evidence>
<protein>
    <submittedName>
        <fullName evidence="5">K+ transport system, NAD-binding component</fullName>
    </submittedName>
</protein>
<dbReference type="Gene3D" id="1.10.287.70">
    <property type="match status" value="1"/>
</dbReference>
<gene>
    <name evidence="5" type="ORF">TheveDRAFT_0082</name>
</gene>
<dbReference type="AlphaFoldDB" id="H0UMZ1"/>
<feature type="domain" description="RCK N-terminal" evidence="3">
    <location>
        <begin position="110"/>
        <end position="226"/>
    </location>
</feature>
<dbReference type="InterPro" id="IPR013099">
    <property type="entry name" value="K_chnl_dom"/>
</dbReference>
<sequence length="337" mass="37205">MDHRCTGKRRIAVIGLTLLSLICTGMAVMHFEMGLSWVDSAFYTVTTLATVGFEAPPNLTWGSKIFLVFLIIVGFGVMAYSIGEITRFFIEDQMLTLLGRRRNRMLSNVKDHWIICGLGRVGSQVAEQFFEEGIPFVALERDENSVISAVEGGWLVLNRNATEERALEEAGITRAKGLIATLSSDPDNVYVVLCARALNKNLRIIARANDNQSSSALYRAGADKVINPLVAGAHTMANVATRPKAAEAMQDLIHTTRRLNLEFDKVVISDDSPVVGMTLAQADLRRSLDVLVLAIRRDTVTRYNPPGDYVLDGGDELLVLCLKDHMKDLRRLLTGQV</sequence>
<dbReference type="Gene3D" id="3.30.70.1450">
    <property type="entry name" value="Regulator of K+ conductance, C-terminal domain"/>
    <property type="match status" value="1"/>
</dbReference>
<dbReference type="InterPro" id="IPR036291">
    <property type="entry name" value="NAD(P)-bd_dom_sf"/>
</dbReference>
<dbReference type="PROSITE" id="PS51201">
    <property type="entry name" value="RCK_N"/>
    <property type="match status" value="1"/>
</dbReference>
<dbReference type="Pfam" id="PF07885">
    <property type="entry name" value="Ion_trans_2"/>
    <property type="match status" value="1"/>
</dbReference>
<feature type="transmembrane region" description="Helical" evidence="2">
    <location>
        <begin position="65"/>
        <end position="90"/>
    </location>
</feature>
<dbReference type="GO" id="GO:0008324">
    <property type="term" value="F:monoatomic cation transmembrane transporter activity"/>
    <property type="evidence" value="ECO:0007669"/>
    <property type="project" value="InterPro"/>
</dbReference>
<dbReference type="OrthoDB" id="9785285at2"/>
<dbReference type="GO" id="GO:0005886">
    <property type="term" value="C:plasma membrane"/>
    <property type="evidence" value="ECO:0007669"/>
    <property type="project" value="UniProtKB-SubCell"/>
</dbReference>
<dbReference type="Pfam" id="PF02254">
    <property type="entry name" value="TrkA_N"/>
    <property type="match status" value="1"/>
</dbReference>
<dbReference type="InterPro" id="IPR003148">
    <property type="entry name" value="RCK_N"/>
</dbReference>
<dbReference type="SUPFAM" id="SSF51735">
    <property type="entry name" value="NAD(P)-binding Rossmann-fold domains"/>
    <property type="match status" value="1"/>
</dbReference>
<keyword evidence="2" id="KW-1133">Transmembrane helix</keyword>
<keyword evidence="2" id="KW-0812">Transmembrane</keyword>
<dbReference type="InterPro" id="IPR036721">
    <property type="entry name" value="RCK_C_sf"/>
</dbReference>
<dbReference type="Proteomes" id="UP000005730">
    <property type="component" value="Chromosome"/>
</dbReference>
<dbReference type="Gene3D" id="3.40.50.720">
    <property type="entry name" value="NAD(P)-binding Rossmann-like Domain"/>
    <property type="match status" value="1"/>
</dbReference>
<dbReference type="SUPFAM" id="SSF81324">
    <property type="entry name" value="Voltage-gated potassium channels"/>
    <property type="match status" value="1"/>
</dbReference>
<dbReference type="RefSeq" id="WP_006582762.1">
    <property type="nucleotide sequence ID" value="NZ_CM001377.1"/>
</dbReference>
<dbReference type="STRING" id="926567.TheveDRAFT_0082"/>
<proteinExistence type="predicted"/>
<dbReference type="EMBL" id="CM001377">
    <property type="protein sequence ID" value="EHM09270.1"/>
    <property type="molecule type" value="Genomic_DNA"/>
</dbReference>
<keyword evidence="6" id="KW-1185">Reference proteome</keyword>
<keyword evidence="2" id="KW-0472">Membrane</keyword>
<evidence type="ECO:0000259" key="3">
    <source>
        <dbReference type="PROSITE" id="PS51201"/>
    </source>
</evidence>
<evidence type="ECO:0000256" key="2">
    <source>
        <dbReference type="SAM" id="Phobius"/>
    </source>
</evidence>
<feature type="transmembrane region" description="Helical" evidence="2">
    <location>
        <begin position="12"/>
        <end position="31"/>
    </location>
</feature>
<evidence type="ECO:0000259" key="4">
    <source>
        <dbReference type="PROSITE" id="PS51202"/>
    </source>
</evidence>
<dbReference type="InterPro" id="IPR006037">
    <property type="entry name" value="RCK_C"/>
</dbReference>
<dbReference type="Pfam" id="PF02080">
    <property type="entry name" value="TrkA_C"/>
    <property type="match status" value="1"/>
</dbReference>
<organism evidence="5 6">
    <name type="scientific">Thermanaerovibrio velox DSM 12556</name>
    <dbReference type="NCBI Taxonomy" id="926567"/>
    <lineage>
        <taxon>Bacteria</taxon>
        <taxon>Thermotogati</taxon>
        <taxon>Synergistota</taxon>
        <taxon>Synergistia</taxon>
        <taxon>Synergistales</taxon>
        <taxon>Synergistaceae</taxon>
        <taxon>Thermanaerovibrio</taxon>
    </lineage>
</organism>
<feature type="domain" description="RCK C-terminal" evidence="4">
    <location>
        <begin position="251"/>
        <end position="335"/>
    </location>
</feature>
<dbReference type="SUPFAM" id="SSF116726">
    <property type="entry name" value="TrkA C-terminal domain-like"/>
    <property type="match status" value="1"/>
</dbReference>
<name>H0UMZ1_9BACT</name>
<evidence type="ECO:0000313" key="6">
    <source>
        <dbReference type="Proteomes" id="UP000005730"/>
    </source>
</evidence>
<dbReference type="PANTHER" id="PTHR43833:SF9">
    <property type="entry name" value="POTASSIUM CHANNEL PROTEIN YUGO-RELATED"/>
    <property type="match status" value="1"/>
</dbReference>